<feature type="DNA-binding region" description="OmpR/PhoB-type" evidence="3">
    <location>
        <begin position="7"/>
        <end position="105"/>
    </location>
</feature>
<accession>A0ABU7J6K2</accession>
<dbReference type="InterPro" id="IPR001867">
    <property type="entry name" value="OmpR/PhoB-type_DNA-bd"/>
</dbReference>
<evidence type="ECO:0000256" key="1">
    <source>
        <dbReference type="ARBA" id="ARBA00023125"/>
    </source>
</evidence>
<keyword evidence="2" id="KW-0802">TPR repeat</keyword>
<evidence type="ECO:0000259" key="4">
    <source>
        <dbReference type="PROSITE" id="PS51755"/>
    </source>
</evidence>
<dbReference type="InterPro" id="IPR011990">
    <property type="entry name" value="TPR-like_helical_dom_sf"/>
</dbReference>
<dbReference type="Proteomes" id="UP001336314">
    <property type="component" value="Unassembled WGS sequence"/>
</dbReference>
<organism evidence="5 6">
    <name type="scientific">Alkalimonas cellulosilytica</name>
    <dbReference type="NCBI Taxonomy" id="3058395"/>
    <lineage>
        <taxon>Bacteria</taxon>
        <taxon>Pseudomonadati</taxon>
        <taxon>Pseudomonadota</taxon>
        <taxon>Gammaproteobacteria</taxon>
        <taxon>Alkalimonas</taxon>
    </lineage>
</organism>
<dbReference type="RefSeq" id="WP_330129229.1">
    <property type="nucleotide sequence ID" value="NZ_JAUHLI010000011.1"/>
</dbReference>
<reference evidence="5 6" key="1">
    <citation type="submission" date="2023-07" db="EMBL/GenBank/DDBJ databases">
        <title>Alkalimonas sp., MEB108 novel, alkaliphilic bacterium isolated from Lonar Lake, India.</title>
        <authorList>
            <person name="Joshi A."/>
            <person name="Thite S."/>
        </authorList>
    </citation>
    <scope>NUCLEOTIDE SEQUENCE [LARGE SCALE GENOMIC DNA]</scope>
    <source>
        <strain evidence="5 6">MEB108</strain>
    </source>
</reference>
<feature type="domain" description="OmpR/PhoB-type" evidence="4">
    <location>
        <begin position="7"/>
        <end position="105"/>
    </location>
</feature>
<comment type="caution">
    <text evidence="5">The sequence shown here is derived from an EMBL/GenBank/DDBJ whole genome shotgun (WGS) entry which is preliminary data.</text>
</comment>
<keyword evidence="6" id="KW-1185">Reference proteome</keyword>
<evidence type="ECO:0000256" key="2">
    <source>
        <dbReference type="PROSITE-ProRule" id="PRU00339"/>
    </source>
</evidence>
<dbReference type="PROSITE" id="PS50005">
    <property type="entry name" value="TPR"/>
    <property type="match status" value="1"/>
</dbReference>
<dbReference type="EMBL" id="JAUHLI010000011">
    <property type="protein sequence ID" value="MEE2002155.1"/>
    <property type="molecule type" value="Genomic_DNA"/>
</dbReference>
<dbReference type="SMART" id="SM00862">
    <property type="entry name" value="Trans_reg_C"/>
    <property type="match status" value="1"/>
</dbReference>
<dbReference type="Pfam" id="PF00486">
    <property type="entry name" value="Trans_reg_C"/>
    <property type="match status" value="1"/>
</dbReference>
<proteinExistence type="predicted"/>
<gene>
    <name evidence="5" type="ORF">QWY20_11895</name>
</gene>
<dbReference type="InterPro" id="IPR019734">
    <property type="entry name" value="TPR_rpt"/>
</dbReference>
<evidence type="ECO:0000313" key="5">
    <source>
        <dbReference type="EMBL" id="MEE2002155.1"/>
    </source>
</evidence>
<dbReference type="SUPFAM" id="SSF46894">
    <property type="entry name" value="C-terminal effector domain of the bipartite response regulators"/>
    <property type="match status" value="1"/>
</dbReference>
<evidence type="ECO:0000313" key="6">
    <source>
        <dbReference type="Proteomes" id="UP001336314"/>
    </source>
</evidence>
<dbReference type="Gene3D" id="1.10.10.10">
    <property type="entry name" value="Winged helix-like DNA-binding domain superfamily/Winged helix DNA-binding domain"/>
    <property type="match status" value="1"/>
</dbReference>
<dbReference type="InterPro" id="IPR036388">
    <property type="entry name" value="WH-like_DNA-bd_sf"/>
</dbReference>
<protein>
    <submittedName>
        <fullName evidence="5">Winged helix-turn-helix domain-containing protein</fullName>
    </submittedName>
</protein>
<dbReference type="Gene3D" id="1.25.40.10">
    <property type="entry name" value="Tetratricopeptide repeat domain"/>
    <property type="match status" value="1"/>
</dbReference>
<name>A0ABU7J6K2_9GAMM</name>
<dbReference type="SUPFAM" id="SSF48452">
    <property type="entry name" value="TPR-like"/>
    <property type="match status" value="1"/>
</dbReference>
<dbReference type="InterPro" id="IPR016032">
    <property type="entry name" value="Sig_transdc_resp-reg_C-effctor"/>
</dbReference>
<dbReference type="CDD" id="cd00383">
    <property type="entry name" value="trans_reg_C"/>
    <property type="match status" value="1"/>
</dbReference>
<feature type="repeat" description="TPR" evidence="2">
    <location>
        <begin position="278"/>
        <end position="311"/>
    </location>
</feature>
<keyword evidence="1 3" id="KW-0238">DNA-binding</keyword>
<sequence length="481" mass="55534">MNHNASRPVWLNDDWYFDATRNILRKDGVQYEMEHQLFVLLDYFVQRELQVLGKDQLITDNWPGKVVNEDSLTVAISKLRKVFGEQVKQPTLIKTIPGIGYQFIASVRQAEDAAQEATSEAKGGSILKAWPLFATVLLMSWLALPWLLQEPEPMAQQDAGVSADMTPLQRLIQQSEQAERAQIPDLLEEWRKLLLQDPELVQGYWHLAWLKIRLLGNDLPEQPQHFAELNALLQRVVALQPEHAEAWSWLARIHFWHRSDYAQSAAYFEQALQLKEDANFYYAYGEMLLAHGQFEATFELANRALQMLPHLYAFPGMAWAYQLSGHTDEAWRELQRIGQTERQTKMWHCSALRISYELGLYDHTFQSLHWLLQQSDEGRGHLQQVSTLYQTEGMPAVFGYLLAHEFTDDIGHYRPPLSWARYAILTGDLETAEQLFQQAVALRQIPLLWAAVDPVYAPLHQSPVFSNWLQSIQLSEAMLAR</sequence>
<evidence type="ECO:0000256" key="3">
    <source>
        <dbReference type="PROSITE-ProRule" id="PRU01091"/>
    </source>
</evidence>
<dbReference type="PROSITE" id="PS51755">
    <property type="entry name" value="OMPR_PHOB"/>
    <property type="match status" value="1"/>
</dbReference>